<dbReference type="PANTHER" id="PTHR33646:SF6">
    <property type="entry name" value="TRANSMEMBRANE PROTEIN"/>
    <property type="match status" value="1"/>
</dbReference>
<dbReference type="InterPro" id="IPR045883">
    <property type="entry name" value="At4g13530-like"/>
</dbReference>
<comment type="caution">
    <text evidence="3">The sequence shown here is derived from an EMBL/GenBank/DDBJ whole genome shotgun (WGS) entry which is preliminary data.</text>
</comment>
<dbReference type="PANTHER" id="PTHR33646">
    <property type="entry name" value="GB|AAF00631.1"/>
    <property type="match status" value="1"/>
</dbReference>
<reference evidence="3 4" key="1">
    <citation type="submission" date="2019-05" db="EMBL/GenBank/DDBJ databases">
        <title>Mikania micrantha, genome provides insights into the molecular mechanism of rapid growth.</title>
        <authorList>
            <person name="Liu B."/>
        </authorList>
    </citation>
    <scope>NUCLEOTIDE SEQUENCE [LARGE SCALE GENOMIC DNA]</scope>
    <source>
        <strain evidence="3">NLD-2019</strain>
        <tissue evidence="3">Leaf</tissue>
    </source>
</reference>
<dbReference type="InterPro" id="IPR049224">
    <property type="entry name" value="DUF6821"/>
</dbReference>
<keyword evidence="4" id="KW-1185">Reference proteome</keyword>
<sequence length="269" mass="29748">MDVELHDWEVLDDSSSVQNTGYLDGIERDSDGIRSDHFSIDSHDHESSHVEGVIDQVSVDSDNPSCIDPVCDINYPTTKPNGVFSSTDGSDDGRYADTEASDNELGIVHDTSSDSGQTETKSSVCEIVYEELEPSGEEKIVEARQQGSNDDVLARIVKSDGEERNRVAVWWKLPFDLLKYCLFKASPVWTLSAVAAMMGVVILGRRFYKLRQKTRTLQLKVAVDDKKISQVMSQAARLNEAFSVVKQAPIIRPSLPASGIAPWPVMALR</sequence>
<keyword evidence="1" id="KW-0472">Membrane</keyword>
<evidence type="ECO:0000259" key="2">
    <source>
        <dbReference type="Pfam" id="PF20705"/>
    </source>
</evidence>
<dbReference type="Pfam" id="PF20705">
    <property type="entry name" value="DUF6821"/>
    <property type="match status" value="1"/>
</dbReference>
<dbReference type="Proteomes" id="UP000326396">
    <property type="component" value="Linkage Group LG11"/>
</dbReference>
<protein>
    <recommendedName>
        <fullName evidence="2">DUF6821 domain-containing protein</fullName>
    </recommendedName>
</protein>
<feature type="domain" description="DUF6821" evidence="2">
    <location>
        <begin position="160"/>
        <end position="254"/>
    </location>
</feature>
<dbReference type="OrthoDB" id="1931521at2759"/>
<name>A0A5N6PSK5_9ASTR</name>
<gene>
    <name evidence="3" type="ORF">E3N88_07071</name>
</gene>
<keyword evidence="1" id="KW-1133">Transmembrane helix</keyword>
<organism evidence="3 4">
    <name type="scientific">Mikania micrantha</name>
    <name type="common">bitter vine</name>
    <dbReference type="NCBI Taxonomy" id="192012"/>
    <lineage>
        <taxon>Eukaryota</taxon>
        <taxon>Viridiplantae</taxon>
        <taxon>Streptophyta</taxon>
        <taxon>Embryophyta</taxon>
        <taxon>Tracheophyta</taxon>
        <taxon>Spermatophyta</taxon>
        <taxon>Magnoliopsida</taxon>
        <taxon>eudicotyledons</taxon>
        <taxon>Gunneridae</taxon>
        <taxon>Pentapetalae</taxon>
        <taxon>asterids</taxon>
        <taxon>campanulids</taxon>
        <taxon>Asterales</taxon>
        <taxon>Asteraceae</taxon>
        <taxon>Asteroideae</taxon>
        <taxon>Heliantheae alliance</taxon>
        <taxon>Eupatorieae</taxon>
        <taxon>Mikania</taxon>
    </lineage>
</organism>
<evidence type="ECO:0000313" key="3">
    <source>
        <dbReference type="EMBL" id="KAD6796175.1"/>
    </source>
</evidence>
<keyword evidence="1" id="KW-0812">Transmembrane</keyword>
<accession>A0A5N6PSK5</accession>
<evidence type="ECO:0000256" key="1">
    <source>
        <dbReference type="SAM" id="Phobius"/>
    </source>
</evidence>
<feature type="transmembrane region" description="Helical" evidence="1">
    <location>
        <begin position="188"/>
        <end position="208"/>
    </location>
</feature>
<proteinExistence type="predicted"/>
<dbReference type="EMBL" id="SZYD01000003">
    <property type="protein sequence ID" value="KAD6796175.1"/>
    <property type="molecule type" value="Genomic_DNA"/>
</dbReference>
<dbReference type="AlphaFoldDB" id="A0A5N6PSK5"/>
<evidence type="ECO:0000313" key="4">
    <source>
        <dbReference type="Proteomes" id="UP000326396"/>
    </source>
</evidence>